<dbReference type="InterPro" id="IPR018974">
    <property type="entry name" value="Tex-like_N"/>
</dbReference>
<dbReference type="Pfam" id="PF09371">
    <property type="entry name" value="Tex_N"/>
    <property type="match status" value="1"/>
</dbReference>
<reference evidence="2 3" key="1">
    <citation type="journal article" date="2016" name="Front. Microbiol.">
        <title>Comprehensive Phylogenetic Analysis of Bovine Non-aureus Staphylococci Species Based on Whole-Genome Sequencing.</title>
        <authorList>
            <person name="Naushad S."/>
            <person name="Barkema H.W."/>
            <person name="Luby C."/>
            <person name="Condas L.A."/>
            <person name="Nobrega D.B."/>
            <person name="Carson D.A."/>
            <person name="De Buck J."/>
        </authorList>
    </citation>
    <scope>NUCLEOTIDE SEQUENCE [LARGE SCALE GENOMIC DNA]</scope>
    <source>
        <strain evidence="2 3">SNUC 4781</strain>
    </source>
</reference>
<dbReference type="Gene3D" id="1.10.10.650">
    <property type="entry name" value="RuvA domain 2-like"/>
    <property type="match status" value="1"/>
</dbReference>
<dbReference type="EMBL" id="QYJN01000497">
    <property type="protein sequence ID" value="RIP17038.1"/>
    <property type="molecule type" value="Genomic_DNA"/>
</dbReference>
<proteinExistence type="predicted"/>
<protein>
    <recommendedName>
        <fullName evidence="1">Tex-like protein N-terminal domain-containing protein</fullName>
    </recommendedName>
</protein>
<dbReference type="InterPro" id="IPR023319">
    <property type="entry name" value="Tex-like_HTH_dom_sf"/>
</dbReference>
<feature type="non-terminal residue" evidence="2">
    <location>
        <position position="60"/>
    </location>
</feature>
<sequence>MDSNLIQSIRDKYSFTTKQINAVLSLLEDKNTVPFIARYRKEQTGGLDEVEIKQIDDEYQ</sequence>
<dbReference type="RefSeq" id="WP_182580294.1">
    <property type="nucleotide sequence ID" value="NZ_QYJN01000497.1"/>
</dbReference>
<dbReference type="Proteomes" id="UP000265541">
    <property type="component" value="Unassembled WGS sequence"/>
</dbReference>
<dbReference type="SUPFAM" id="SSF158832">
    <property type="entry name" value="Tex N-terminal region-like"/>
    <property type="match status" value="1"/>
</dbReference>
<accession>A0A3A0UTW9</accession>
<evidence type="ECO:0000313" key="3">
    <source>
        <dbReference type="Proteomes" id="UP000265541"/>
    </source>
</evidence>
<gene>
    <name evidence="2" type="ORF">BUZ14_16660</name>
</gene>
<organism evidence="2 3">
    <name type="scientific">Staphylococcus gallinarum</name>
    <dbReference type="NCBI Taxonomy" id="1293"/>
    <lineage>
        <taxon>Bacteria</taxon>
        <taxon>Bacillati</taxon>
        <taxon>Bacillota</taxon>
        <taxon>Bacilli</taxon>
        <taxon>Bacillales</taxon>
        <taxon>Staphylococcaceae</taxon>
        <taxon>Staphylococcus</taxon>
    </lineage>
</organism>
<evidence type="ECO:0000313" key="2">
    <source>
        <dbReference type="EMBL" id="RIP17038.1"/>
    </source>
</evidence>
<evidence type="ECO:0000259" key="1">
    <source>
        <dbReference type="Pfam" id="PF09371"/>
    </source>
</evidence>
<name>A0A3A0UTW9_STAGA</name>
<comment type="caution">
    <text evidence="2">The sequence shown here is derived from an EMBL/GenBank/DDBJ whole genome shotgun (WGS) entry which is preliminary data.</text>
</comment>
<feature type="domain" description="Tex-like protein N-terminal" evidence="1">
    <location>
        <begin position="4"/>
        <end position="60"/>
    </location>
</feature>
<dbReference type="AlphaFoldDB" id="A0A3A0UTW9"/>